<dbReference type="PANTHER" id="PTHR38117:SF1">
    <property type="entry name" value="DUF3074 DOMAIN-CONTAINING PROTEIN"/>
    <property type="match status" value="1"/>
</dbReference>
<dbReference type="EMBL" id="KZ678151">
    <property type="protein sequence ID" value="PSN59942.1"/>
    <property type="molecule type" value="Genomic_DNA"/>
</dbReference>
<evidence type="ECO:0000259" key="2">
    <source>
        <dbReference type="Pfam" id="PF23155"/>
    </source>
</evidence>
<dbReference type="InterPro" id="IPR055481">
    <property type="entry name" value="DUF7053"/>
</dbReference>
<dbReference type="PANTHER" id="PTHR38117">
    <property type="entry name" value="NACHT AND WD40 DOMAIN PROTEIN"/>
    <property type="match status" value="1"/>
</dbReference>
<keyword evidence="4" id="KW-1185">Reference proteome</keyword>
<dbReference type="OrthoDB" id="4276610at2759"/>
<dbReference type="Proteomes" id="UP000240883">
    <property type="component" value="Unassembled WGS sequence"/>
</dbReference>
<evidence type="ECO:0000256" key="1">
    <source>
        <dbReference type="SAM" id="MobiDB-lite"/>
    </source>
</evidence>
<name>A0A2T2N3B9_CORCC</name>
<dbReference type="Pfam" id="PF23155">
    <property type="entry name" value="DUF7053"/>
    <property type="match status" value="1"/>
</dbReference>
<dbReference type="STRING" id="1448308.A0A2T2N3B9"/>
<gene>
    <name evidence="3" type="ORF">BS50DRAFT_507274</name>
</gene>
<accession>A0A2T2N3B9</accession>
<feature type="region of interest" description="Disordered" evidence="1">
    <location>
        <begin position="187"/>
        <end position="222"/>
    </location>
</feature>
<reference evidence="3 4" key="1">
    <citation type="journal article" date="2018" name="Front. Microbiol.">
        <title>Genome-Wide Analysis of Corynespora cassiicola Leaf Fall Disease Putative Effectors.</title>
        <authorList>
            <person name="Lopez D."/>
            <person name="Ribeiro S."/>
            <person name="Label P."/>
            <person name="Fumanal B."/>
            <person name="Venisse J.S."/>
            <person name="Kohler A."/>
            <person name="de Oliveira R.R."/>
            <person name="Labutti K."/>
            <person name="Lipzen A."/>
            <person name="Lail K."/>
            <person name="Bauer D."/>
            <person name="Ohm R.A."/>
            <person name="Barry K.W."/>
            <person name="Spatafora J."/>
            <person name="Grigoriev I.V."/>
            <person name="Martin F.M."/>
            <person name="Pujade-Renaud V."/>
        </authorList>
    </citation>
    <scope>NUCLEOTIDE SEQUENCE [LARGE SCALE GENOMIC DNA]</scope>
    <source>
        <strain evidence="3 4">Philippines</strain>
    </source>
</reference>
<dbReference type="AlphaFoldDB" id="A0A2T2N3B9"/>
<protein>
    <recommendedName>
        <fullName evidence="2">DUF7053 domain-containing protein</fullName>
    </recommendedName>
</protein>
<evidence type="ECO:0000313" key="4">
    <source>
        <dbReference type="Proteomes" id="UP000240883"/>
    </source>
</evidence>
<evidence type="ECO:0000313" key="3">
    <source>
        <dbReference type="EMBL" id="PSN59942.1"/>
    </source>
</evidence>
<feature type="domain" description="DUF7053" evidence="2">
    <location>
        <begin position="5"/>
        <end position="180"/>
    </location>
</feature>
<proteinExistence type="predicted"/>
<organism evidence="3 4">
    <name type="scientific">Corynespora cassiicola Philippines</name>
    <dbReference type="NCBI Taxonomy" id="1448308"/>
    <lineage>
        <taxon>Eukaryota</taxon>
        <taxon>Fungi</taxon>
        <taxon>Dikarya</taxon>
        <taxon>Ascomycota</taxon>
        <taxon>Pezizomycotina</taxon>
        <taxon>Dothideomycetes</taxon>
        <taxon>Pleosporomycetidae</taxon>
        <taxon>Pleosporales</taxon>
        <taxon>Corynesporascaceae</taxon>
        <taxon>Corynespora</taxon>
    </lineage>
</organism>
<sequence length="222" mass="24466">MTLAKHNLHVAALIPPHLSPGDIIAALQDHTTCLTLQALTTQHKKLPTTSPDIRKDTYWYPPDIHPITTYSVTECVTVMPGIGAWGKKYLTFPSCFQNTPAGIKTRADASGVIVRAEFRVIKGGADDGEVEGEGEGIGYAEWVLVEDVEVQCAWYMMPFVRGKMESAHRDICRKVVEKVEMEKRQEAIARTAAKGKSRAESPQEMGTASPQAERLPDKITYG</sequence>